<evidence type="ECO:0000259" key="3">
    <source>
        <dbReference type="Pfam" id="PF01648"/>
    </source>
</evidence>
<protein>
    <recommendedName>
        <fullName evidence="1">holo-[acyl-carrier-protein] synthase</fullName>
        <ecNumber evidence="1">2.7.8.7</ecNumber>
    </recommendedName>
</protein>
<dbReference type="GO" id="GO:0005829">
    <property type="term" value="C:cytosol"/>
    <property type="evidence" value="ECO:0007669"/>
    <property type="project" value="TreeGrafter"/>
</dbReference>
<comment type="caution">
    <text evidence="5">The sequence shown here is derived from an EMBL/GenBank/DDBJ whole genome shotgun (WGS) entry which is preliminary data.</text>
</comment>
<evidence type="ECO:0000256" key="1">
    <source>
        <dbReference type="ARBA" id="ARBA00013172"/>
    </source>
</evidence>
<accession>A0AAP0CY41</accession>
<dbReference type="Pfam" id="PF22624">
    <property type="entry name" value="AASDHPPT_N"/>
    <property type="match status" value="1"/>
</dbReference>
<reference evidence="5 6" key="1">
    <citation type="submission" date="2024-04" db="EMBL/GenBank/DDBJ databases">
        <title>The reference genome of an endangered Asteraceae, Deinandra increscens subsp. villosa, native to the Central Coast of California.</title>
        <authorList>
            <person name="Guilliams M."/>
            <person name="Hasenstab-Lehman K."/>
            <person name="Meyer R."/>
            <person name="Mcevoy S."/>
        </authorList>
    </citation>
    <scope>NUCLEOTIDE SEQUENCE [LARGE SCALE GENOMIC DNA]</scope>
    <source>
        <tissue evidence="5">Leaf</tissue>
    </source>
</reference>
<dbReference type="InterPro" id="IPR055066">
    <property type="entry name" value="AASDHPPT_N"/>
</dbReference>
<dbReference type="EC" id="2.7.8.7" evidence="1"/>
<keyword evidence="6" id="KW-1185">Reference proteome</keyword>
<dbReference type="FunFam" id="3.90.470.20:FF:000010">
    <property type="entry name" value="L-aminoadipate-semialdehyde dehydrogenase-phosphopantetheinyl transferase"/>
    <property type="match status" value="1"/>
</dbReference>
<feature type="domain" description="4'-phosphopantetheinyl transferase N-terminal" evidence="4">
    <location>
        <begin position="53"/>
        <end position="142"/>
    </location>
</feature>
<proteinExistence type="predicted"/>
<dbReference type="Gene3D" id="3.90.470.20">
    <property type="entry name" value="4'-phosphopantetheinyl transferase domain"/>
    <property type="match status" value="2"/>
</dbReference>
<feature type="domain" description="4'-phosphopantetheinyl transferase" evidence="3">
    <location>
        <begin position="151"/>
        <end position="226"/>
    </location>
</feature>
<dbReference type="PANTHER" id="PTHR12215:SF15">
    <property type="entry name" value="4'-PHOSPHOPANTETHEINYL TRANSFERASE SUPERFAMILY-RELATED"/>
    <property type="match status" value="1"/>
</dbReference>
<evidence type="ECO:0000259" key="4">
    <source>
        <dbReference type="Pfam" id="PF22624"/>
    </source>
</evidence>
<dbReference type="InterPro" id="IPR050559">
    <property type="entry name" value="P-Pant_transferase_sf"/>
</dbReference>
<evidence type="ECO:0000313" key="6">
    <source>
        <dbReference type="Proteomes" id="UP001408789"/>
    </source>
</evidence>
<dbReference type="InterPro" id="IPR037143">
    <property type="entry name" value="4-PPantetheinyl_Trfase_dom_sf"/>
</dbReference>
<dbReference type="EMBL" id="JBCNJP010000019">
    <property type="protein sequence ID" value="KAK9061433.1"/>
    <property type="molecule type" value="Genomic_DNA"/>
</dbReference>
<dbReference type="Proteomes" id="UP001408789">
    <property type="component" value="Unassembled WGS sequence"/>
</dbReference>
<keyword evidence="2" id="KW-0808">Transferase</keyword>
<dbReference type="SUPFAM" id="SSF56214">
    <property type="entry name" value="4'-phosphopantetheinyl transferase"/>
    <property type="match status" value="2"/>
</dbReference>
<dbReference type="PANTHER" id="PTHR12215">
    <property type="entry name" value="PHOSPHOPANTETHEINE TRANSFERASE"/>
    <property type="match status" value="1"/>
</dbReference>
<dbReference type="GO" id="GO:0019878">
    <property type="term" value="P:lysine biosynthetic process via aminoadipic acid"/>
    <property type="evidence" value="ECO:0007669"/>
    <property type="project" value="TreeGrafter"/>
</dbReference>
<dbReference type="GO" id="GO:0000287">
    <property type="term" value="F:magnesium ion binding"/>
    <property type="evidence" value="ECO:0007669"/>
    <property type="project" value="InterPro"/>
</dbReference>
<gene>
    <name evidence="5" type="ORF">SSX86_018614</name>
</gene>
<evidence type="ECO:0000313" key="5">
    <source>
        <dbReference type="EMBL" id="KAK9061433.1"/>
    </source>
</evidence>
<dbReference type="GO" id="GO:0008897">
    <property type="term" value="F:holo-[acyl-carrier-protein] synthase activity"/>
    <property type="evidence" value="ECO:0007669"/>
    <property type="project" value="UniProtKB-EC"/>
</dbReference>
<evidence type="ECO:0000256" key="2">
    <source>
        <dbReference type="ARBA" id="ARBA00022679"/>
    </source>
</evidence>
<organism evidence="5 6">
    <name type="scientific">Deinandra increscens subsp. villosa</name>
    <dbReference type="NCBI Taxonomy" id="3103831"/>
    <lineage>
        <taxon>Eukaryota</taxon>
        <taxon>Viridiplantae</taxon>
        <taxon>Streptophyta</taxon>
        <taxon>Embryophyta</taxon>
        <taxon>Tracheophyta</taxon>
        <taxon>Spermatophyta</taxon>
        <taxon>Magnoliopsida</taxon>
        <taxon>eudicotyledons</taxon>
        <taxon>Gunneridae</taxon>
        <taxon>Pentapetalae</taxon>
        <taxon>asterids</taxon>
        <taxon>campanulids</taxon>
        <taxon>Asterales</taxon>
        <taxon>Asteraceae</taxon>
        <taxon>Asteroideae</taxon>
        <taxon>Heliantheae alliance</taxon>
        <taxon>Madieae</taxon>
        <taxon>Madiinae</taxon>
        <taxon>Deinandra</taxon>
    </lineage>
</organism>
<name>A0AAP0CY41_9ASTR</name>
<dbReference type="InterPro" id="IPR008278">
    <property type="entry name" value="4-PPantetheinyl_Trfase_dom"/>
</dbReference>
<dbReference type="Pfam" id="PF01648">
    <property type="entry name" value="ACPS"/>
    <property type="match status" value="1"/>
</dbReference>
<sequence>MLSYFCKLGLKMKIHCFSQKMFCTSALSPLPLPSRMETHLWYVLPNEVKSQSLLSQYVDLLPPPEKDHVFSMRGDELQKSALLARALVRTTISRYQIYSRVSPRSLVFKKNAHGKPEVIWEQSDDWHPPQLHFNLSHTSSLIACGVTVGSPIGIDVEEKERTLKNNILSFAKRYFSCEELEVLSAISDPEVQRHKFIKLWTLKEAYVKALGIGFSGAPFNTFTIRFGGANPNPEVLDSAIAVVPLEKPTNLTTNWQFKQLELADSHYAAICRQNDGLLGGESMKVIVRKTIPLVEEHCVPRIDSIVRVDELT</sequence>
<dbReference type="AlphaFoldDB" id="A0AAP0CY41"/>